<keyword evidence="4" id="KW-1185">Reference proteome</keyword>
<name>A0A0N4U0C9_DRAME</name>
<dbReference type="AlphaFoldDB" id="A0A0N4U0C9"/>
<evidence type="ECO:0000313" key="3">
    <source>
        <dbReference type="Proteomes" id="UP000038040"/>
    </source>
</evidence>
<feature type="compositionally biased region" description="Basic and acidic residues" evidence="1">
    <location>
        <begin position="1"/>
        <end position="16"/>
    </location>
</feature>
<dbReference type="Proteomes" id="UP000038040">
    <property type="component" value="Unplaced"/>
</dbReference>
<accession>A0A0N4U0C9</accession>
<organism evidence="3 5">
    <name type="scientific">Dracunculus medinensis</name>
    <name type="common">Guinea worm</name>
    <dbReference type="NCBI Taxonomy" id="318479"/>
    <lineage>
        <taxon>Eukaryota</taxon>
        <taxon>Metazoa</taxon>
        <taxon>Ecdysozoa</taxon>
        <taxon>Nematoda</taxon>
        <taxon>Chromadorea</taxon>
        <taxon>Rhabditida</taxon>
        <taxon>Spirurina</taxon>
        <taxon>Dracunculoidea</taxon>
        <taxon>Dracunculidae</taxon>
        <taxon>Dracunculus</taxon>
    </lineage>
</organism>
<reference evidence="5" key="1">
    <citation type="submission" date="2017-02" db="UniProtKB">
        <authorList>
            <consortium name="WormBaseParasite"/>
        </authorList>
    </citation>
    <scope>IDENTIFICATION</scope>
</reference>
<protein>
    <submittedName>
        <fullName evidence="2 5">Uncharacterized protein</fullName>
    </submittedName>
</protein>
<dbReference type="WBParaSite" id="DME_0000000301-mRNA-1">
    <property type="protein sequence ID" value="DME_0000000301-mRNA-1"/>
    <property type="gene ID" value="DME_0000000301"/>
</dbReference>
<dbReference type="EMBL" id="UYYG01001150">
    <property type="protein sequence ID" value="VDN54390.1"/>
    <property type="molecule type" value="Genomic_DNA"/>
</dbReference>
<reference evidence="2 4" key="2">
    <citation type="submission" date="2018-11" db="EMBL/GenBank/DDBJ databases">
        <authorList>
            <consortium name="Pathogen Informatics"/>
        </authorList>
    </citation>
    <scope>NUCLEOTIDE SEQUENCE [LARGE SCALE GENOMIC DNA]</scope>
</reference>
<evidence type="ECO:0000313" key="2">
    <source>
        <dbReference type="EMBL" id="VDN54390.1"/>
    </source>
</evidence>
<sequence>MEDNDTDKQRQERQHEGQQQIYGEEKNFTGGGCFIIPCQEASSHLLTNDIRNEISITVLPSSSSSSSFSSSSSSSSLSPSPSLSSSSSSSSLLSVNINQEYIKLLSSPVNYLSKISTCQQFRQHNPLNVKKISNTNEADHLPYHAASSHATLTDKDSRNLLKSSSSSSVIPSALTNQVSLLSTRSDKSEMNEIICCISREVHPTESVVVIDRDYDEEDQDEEQLLLPSPAMLNDMMSKIQSRFF</sequence>
<feature type="region of interest" description="Disordered" evidence="1">
    <location>
        <begin position="62"/>
        <end position="90"/>
    </location>
</feature>
<feature type="region of interest" description="Disordered" evidence="1">
    <location>
        <begin position="1"/>
        <end position="23"/>
    </location>
</feature>
<dbReference type="Proteomes" id="UP000274756">
    <property type="component" value="Unassembled WGS sequence"/>
</dbReference>
<proteinExistence type="predicted"/>
<gene>
    <name evidence="2" type="ORF">DME_LOCUS4363</name>
</gene>
<evidence type="ECO:0000256" key="1">
    <source>
        <dbReference type="SAM" id="MobiDB-lite"/>
    </source>
</evidence>
<evidence type="ECO:0000313" key="4">
    <source>
        <dbReference type="Proteomes" id="UP000274756"/>
    </source>
</evidence>
<evidence type="ECO:0000313" key="5">
    <source>
        <dbReference type="WBParaSite" id="DME_0000000301-mRNA-1"/>
    </source>
</evidence>